<dbReference type="Proteomes" id="UP000251002">
    <property type="component" value="Unassembled WGS sequence"/>
</dbReference>
<organism evidence="2 3">
    <name type="scientific">Planococcus halotolerans</name>
    <dbReference type="NCBI Taxonomy" id="2233542"/>
    <lineage>
        <taxon>Bacteria</taxon>
        <taxon>Bacillati</taxon>
        <taxon>Bacillota</taxon>
        <taxon>Bacilli</taxon>
        <taxon>Bacillales</taxon>
        <taxon>Caryophanaceae</taxon>
        <taxon>Planococcus</taxon>
    </lineage>
</organism>
<dbReference type="GO" id="GO:0003824">
    <property type="term" value="F:catalytic activity"/>
    <property type="evidence" value="ECO:0007669"/>
    <property type="project" value="InterPro"/>
</dbReference>
<keyword evidence="3" id="KW-1185">Reference proteome</keyword>
<dbReference type="InterPro" id="IPR051916">
    <property type="entry name" value="GPI-anchor_lipid_remodeler"/>
</dbReference>
<gene>
    <name evidence="2" type="ORF">DP120_06635</name>
</gene>
<evidence type="ECO:0000259" key="1">
    <source>
        <dbReference type="Pfam" id="PF03372"/>
    </source>
</evidence>
<dbReference type="SUPFAM" id="SSF56219">
    <property type="entry name" value="DNase I-like"/>
    <property type="match status" value="1"/>
</dbReference>
<dbReference type="Gene3D" id="3.60.10.10">
    <property type="entry name" value="Endonuclease/exonuclease/phosphatase"/>
    <property type="match status" value="1"/>
</dbReference>
<accession>A0A365L266</accession>
<dbReference type="RefSeq" id="WP_112222863.1">
    <property type="nucleotide sequence ID" value="NZ_CP196859.1"/>
</dbReference>
<dbReference type="PANTHER" id="PTHR14859">
    <property type="entry name" value="CALCOFLUOR WHITE HYPERSENSITIVE PROTEIN PRECURSOR"/>
    <property type="match status" value="1"/>
</dbReference>
<protein>
    <recommendedName>
        <fullName evidence="1">Endonuclease/exonuclease/phosphatase domain-containing protein</fullName>
    </recommendedName>
</protein>
<dbReference type="GO" id="GO:0016020">
    <property type="term" value="C:membrane"/>
    <property type="evidence" value="ECO:0007669"/>
    <property type="project" value="GOC"/>
</dbReference>
<dbReference type="EMBL" id="QLZR01000002">
    <property type="protein sequence ID" value="RAZ79285.1"/>
    <property type="molecule type" value="Genomic_DNA"/>
</dbReference>
<dbReference type="Pfam" id="PF03372">
    <property type="entry name" value="Exo_endo_phos"/>
    <property type="match status" value="1"/>
</dbReference>
<proteinExistence type="predicted"/>
<dbReference type="AlphaFoldDB" id="A0A365L266"/>
<feature type="domain" description="Endonuclease/exonuclease/phosphatase" evidence="1">
    <location>
        <begin position="4"/>
        <end position="248"/>
    </location>
</feature>
<dbReference type="InterPro" id="IPR005135">
    <property type="entry name" value="Endo/exonuclease/phosphatase"/>
</dbReference>
<comment type="caution">
    <text evidence="2">The sequence shown here is derived from an EMBL/GenBank/DDBJ whole genome shotgun (WGS) entry which is preliminary data.</text>
</comment>
<dbReference type="GO" id="GO:0006506">
    <property type="term" value="P:GPI anchor biosynthetic process"/>
    <property type="evidence" value="ECO:0007669"/>
    <property type="project" value="TreeGrafter"/>
</dbReference>
<dbReference type="PANTHER" id="PTHR14859:SF16">
    <property type="entry name" value="ENDONUCLEASE_EXONUCLEASE_PHOSPHATASE DOMAIN-CONTAINING PROTEIN"/>
    <property type="match status" value="1"/>
</dbReference>
<name>A0A365L266_9BACL</name>
<evidence type="ECO:0000313" key="3">
    <source>
        <dbReference type="Proteomes" id="UP000251002"/>
    </source>
</evidence>
<dbReference type="InterPro" id="IPR036691">
    <property type="entry name" value="Endo/exonu/phosph_ase_sf"/>
</dbReference>
<reference evidence="2 3" key="1">
    <citation type="submission" date="2018-06" db="EMBL/GenBank/DDBJ databases">
        <title>The draft genome sequences of strains SCU63 and S1.</title>
        <authorList>
            <person name="Gan L."/>
        </authorList>
    </citation>
    <scope>NUCLEOTIDE SEQUENCE [LARGE SCALE GENOMIC DNA]</scope>
    <source>
        <strain evidence="2 3">SCU63</strain>
    </source>
</reference>
<sequence length="256" mass="29780">MRIATFNIWNKQTRWTDRLMAICEEIKKVNPDIIALQEVRSFFDEEGSLSVAHFIAANTGYPFCIFKEYPDSPNEGLAFLSKIPVSDIDAIWYKETRESNYCAIRVAFTYNNYDYGITNVHLNWKSPEIREEQVISVNTWIAENARPYEILCGDFNDKPDSNIHRYLRNSMWLDTAILNEKKNKIKAQATLDYDNNPHLKDNTNLKTQLRYDWVLMKKRESLNLPSLNSLEVFGNSPVTKARILPSDHYGVVIDIT</sequence>
<evidence type="ECO:0000313" key="2">
    <source>
        <dbReference type="EMBL" id="RAZ79285.1"/>
    </source>
</evidence>